<dbReference type="SUPFAM" id="SSF49854">
    <property type="entry name" value="Spermadhesin, CUB domain"/>
    <property type="match status" value="1"/>
</dbReference>
<dbReference type="VEuPathDB" id="VectorBase:BGLAX_048005"/>
<evidence type="ECO:0000313" key="2">
    <source>
        <dbReference type="Proteomes" id="UP000076420"/>
    </source>
</evidence>
<dbReference type="EnsemblMetazoa" id="BGLB019271-RA">
    <property type="protein sequence ID" value="BGLB019271-PA"/>
    <property type="gene ID" value="BGLB019271"/>
</dbReference>
<dbReference type="InterPro" id="IPR035914">
    <property type="entry name" value="Sperma_CUB_dom_sf"/>
</dbReference>
<dbReference type="VEuPathDB" id="VectorBase:BGLB019271"/>
<dbReference type="AlphaFoldDB" id="A0A2C9KGF4"/>
<dbReference type="KEGG" id="bgt:106059530"/>
<proteinExistence type="predicted"/>
<accession>A0A2C9KGF4</accession>
<name>A0A2C9KGF4_BIOGL</name>
<evidence type="ECO:0008006" key="3">
    <source>
        <dbReference type="Google" id="ProtNLM"/>
    </source>
</evidence>
<protein>
    <recommendedName>
        <fullName evidence="3">CUB domain-containing protein</fullName>
    </recommendedName>
</protein>
<organism evidence="1 2">
    <name type="scientific">Biomphalaria glabrata</name>
    <name type="common">Bloodfluke planorb</name>
    <name type="synonym">Freshwater snail</name>
    <dbReference type="NCBI Taxonomy" id="6526"/>
    <lineage>
        <taxon>Eukaryota</taxon>
        <taxon>Metazoa</taxon>
        <taxon>Spiralia</taxon>
        <taxon>Lophotrochozoa</taxon>
        <taxon>Mollusca</taxon>
        <taxon>Gastropoda</taxon>
        <taxon>Heterobranchia</taxon>
        <taxon>Euthyneura</taxon>
        <taxon>Panpulmonata</taxon>
        <taxon>Hygrophila</taxon>
        <taxon>Lymnaeoidea</taxon>
        <taxon>Planorbidae</taxon>
        <taxon>Biomphalaria</taxon>
    </lineage>
</organism>
<reference evidence="1" key="1">
    <citation type="submission" date="2020-05" db="UniProtKB">
        <authorList>
            <consortium name="EnsemblMetazoa"/>
        </authorList>
    </citation>
    <scope>IDENTIFICATION</scope>
    <source>
        <strain evidence="1">BB02</strain>
    </source>
</reference>
<evidence type="ECO:0000313" key="1">
    <source>
        <dbReference type="EnsemblMetazoa" id="BGLB019271-PA"/>
    </source>
</evidence>
<sequence length="169" mass="19142">MYCIVESCWQQIQKSSVFLTPNYPMAPSNYIKCVWTIYRPEEIVMIRFMNDSSDGAFLPTCASSPIKLSFGTSSQILCKRQPVLASAGKVILVYDSRSSLIPWVGGVAVDFTHNPNDVNCAWLCSQSSCQLKYVESPHWFTCICKEKYLNLDCSDHNELCMSEPCLLRE</sequence>
<dbReference type="Proteomes" id="UP000076420">
    <property type="component" value="Unassembled WGS sequence"/>
</dbReference>
<gene>
    <name evidence="1" type="primary">106059530</name>
</gene>